<dbReference type="InterPro" id="IPR000522">
    <property type="entry name" value="ABC_transptr_permease_BtuC"/>
</dbReference>
<dbReference type="PANTHER" id="PTHR30472">
    <property type="entry name" value="FERRIC ENTEROBACTIN TRANSPORT SYSTEM PERMEASE PROTEIN"/>
    <property type="match status" value="1"/>
</dbReference>
<keyword evidence="5 8" id="KW-0812">Transmembrane</keyword>
<feature type="transmembrane region" description="Helical" evidence="8">
    <location>
        <begin position="104"/>
        <end position="123"/>
    </location>
</feature>
<comment type="similarity">
    <text evidence="2">Belongs to the binding-protein-dependent transport system permease family. FecCD subfamily.</text>
</comment>
<feature type="transmembrane region" description="Helical" evidence="8">
    <location>
        <begin position="223"/>
        <end position="250"/>
    </location>
</feature>
<sequence>MAVLLVLLLGFAAAGLCRGDTWSNPLDVADALAGHGDLSVVVREWRLPRVVAACLFGALLGCAGAVFQNLTRNELGSPDVIGLDVGSYTGALTVMVVIEGSTASTAAGSVVGGLLTAAVVLALSTRSGFGGHRLIVIGIAVNAMLTAVNSWIILRADLDIAIAAEMWNIGSLNGVDWADLDVAFVVAAVLAVLLVLNARATQQAALGDAIAVTSGVRLNRHRLLAVVAGAGCTATVTAITGPIAFVALAAPHLGRAITRSPGIQFVPAALTGAVLLLSADLVAQTVLAPVTLPVGVVTTAIGGAYLLLLLLKEVKRS</sequence>
<evidence type="ECO:0000256" key="8">
    <source>
        <dbReference type="SAM" id="Phobius"/>
    </source>
</evidence>
<dbReference type="PANTHER" id="PTHR30472:SF24">
    <property type="entry name" value="FERRIC ENTEROBACTIN TRANSPORT SYSTEM PERMEASE PROTEIN FEPG"/>
    <property type="match status" value="1"/>
</dbReference>
<dbReference type="CDD" id="cd06550">
    <property type="entry name" value="TM_ABC_iron-siderophores_like"/>
    <property type="match status" value="1"/>
</dbReference>
<evidence type="ECO:0000256" key="7">
    <source>
        <dbReference type="ARBA" id="ARBA00023136"/>
    </source>
</evidence>
<evidence type="ECO:0000313" key="10">
    <source>
        <dbReference type="Proteomes" id="UP001551482"/>
    </source>
</evidence>
<keyword evidence="3" id="KW-0813">Transport</keyword>
<keyword evidence="6 8" id="KW-1133">Transmembrane helix</keyword>
<reference evidence="9 10" key="1">
    <citation type="submission" date="2024-06" db="EMBL/GenBank/DDBJ databases">
        <title>The Natural Products Discovery Center: Release of the First 8490 Sequenced Strains for Exploring Actinobacteria Biosynthetic Diversity.</title>
        <authorList>
            <person name="Kalkreuter E."/>
            <person name="Kautsar S.A."/>
            <person name="Yang D."/>
            <person name="Bader C.D."/>
            <person name="Teijaro C.N."/>
            <person name="Fluegel L."/>
            <person name="Davis C.M."/>
            <person name="Simpson J.R."/>
            <person name="Lauterbach L."/>
            <person name="Steele A.D."/>
            <person name="Gui C."/>
            <person name="Meng S."/>
            <person name="Li G."/>
            <person name="Viehrig K."/>
            <person name="Ye F."/>
            <person name="Su P."/>
            <person name="Kiefer A.F."/>
            <person name="Nichols A."/>
            <person name="Cepeda A.J."/>
            <person name="Yan W."/>
            <person name="Fan B."/>
            <person name="Jiang Y."/>
            <person name="Adhikari A."/>
            <person name="Zheng C.-J."/>
            <person name="Schuster L."/>
            <person name="Cowan T.M."/>
            <person name="Smanski M.J."/>
            <person name="Chevrette M.G."/>
            <person name="De Carvalho L.P.S."/>
            <person name="Shen B."/>
        </authorList>
    </citation>
    <scope>NUCLEOTIDE SEQUENCE [LARGE SCALE GENOMIC DNA]</scope>
    <source>
        <strain evidence="9 10">NPDC048946</strain>
    </source>
</reference>
<comment type="subcellular location">
    <subcellularLocation>
        <location evidence="1">Cell membrane</location>
        <topology evidence="1">Multi-pass membrane protein</topology>
    </subcellularLocation>
</comment>
<evidence type="ECO:0000256" key="5">
    <source>
        <dbReference type="ARBA" id="ARBA00022692"/>
    </source>
</evidence>
<keyword evidence="7 8" id="KW-0472">Membrane</keyword>
<evidence type="ECO:0000256" key="4">
    <source>
        <dbReference type="ARBA" id="ARBA00022475"/>
    </source>
</evidence>
<dbReference type="RefSeq" id="WP_358358308.1">
    <property type="nucleotide sequence ID" value="NZ_JBEZFP010000077.1"/>
</dbReference>
<dbReference type="Gene3D" id="1.10.3470.10">
    <property type="entry name" value="ABC transporter involved in vitamin B12 uptake, BtuC"/>
    <property type="match status" value="1"/>
</dbReference>
<dbReference type="Pfam" id="PF01032">
    <property type="entry name" value="FecCD"/>
    <property type="match status" value="1"/>
</dbReference>
<dbReference type="InterPro" id="IPR037294">
    <property type="entry name" value="ABC_BtuC-like"/>
</dbReference>
<evidence type="ECO:0000313" key="9">
    <source>
        <dbReference type="EMBL" id="MEU8137000.1"/>
    </source>
</evidence>
<protein>
    <submittedName>
        <fullName evidence="9">Iron chelate uptake ABC transporter family permease subunit</fullName>
    </submittedName>
</protein>
<feature type="transmembrane region" description="Helical" evidence="8">
    <location>
        <begin position="135"/>
        <end position="154"/>
    </location>
</feature>
<evidence type="ECO:0000256" key="3">
    <source>
        <dbReference type="ARBA" id="ARBA00022448"/>
    </source>
</evidence>
<evidence type="ECO:0000256" key="2">
    <source>
        <dbReference type="ARBA" id="ARBA00007935"/>
    </source>
</evidence>
<dbReference type="EMBL" id="JBEZFP010000077">
    <property type="protein sequence ID" value="MEU8137000.1"/>
    <property type="molecule type" value="Genomic_DNA"/>
</dbReference>
<evidence type="ECO:0000256" key="1">
    <source>
        <dbReference type="ARBA" id="ARBA00004651"/>
    </source>
</evidence>
<feature type="transmembrane region" description="Helical" evidence="8">
    <location>
        <begin position="290"/>
        <end position="311"/>
    </location>
</feature>
<feature type="transmembrane region" description="Helical" evidence="8">
    <location>
        <begin position="80"/>
        <end position="98"/>
    </location>
</feature>
<comment type="caution">
    <text evidence="9">The sequence shown here is derived from an EMBL/GenBank/DDBJ whole genome shotgun (WGS) entry which is preliminary data.</text>
</comment>
<evidence type="ECO:0000256" key="6">
    <source>
        <dbReference type="ARBA" id="ARBA00022989"/>
    </source>
</evidence>
<organism evidence="9 10">
    <name type="scientific">Streptodolium elevatio</name>
    <dbReference type="NCBI Taxonomy" id="3157996"/>
    <lineage>
        <taxon>Bacteria</taxon>
        <taxon>Bacillati</taxon>
        <taxon>Actinomycetota</taxon>
        <taxon>Actinomycetes</taxon>
        <taxon>Kitasatosporales</taxon>
        <taxon>Streptomycetaceae</taxon>
        <taxon>Streptodolium</taxon>
    </lineage>
</organism>
<proteinExistence type="inferred from homology"/>
<dbReference type="SUPFAM" id="SSF81345">
    <property type="entry name" value="ABC transporter involved in vitamin B12 uptake, BtuC"/>
    <property type="match status" value="1"/>
</dbReference>
<name>A0ABV3DMP0_9ACTN</name>
<accession>A0ABV3DMP0</accession>
<keyword evidence="10" id="KW-1185">Reference proteome</keyword>
<keyword evidence="4" id="KW-1003">Cell membrane</keyword>
<gene>
    <name evidence="9" type="ORF">AB0C36_26235</name>
</gene>
<feature type="transmembrane region" description="Helical" evidence="8">
    <location>
        <begin position="174"/>
        <end position="196"/>
    </location>
</feature>
<dbReference type="Proteomes" id="UP001551482">
    <property type="component" value="Unassembled WGS sequence"/>
</dbReference>
<feature type="transmembrane region" description="Helical" evidence="8">
    <location>
        <begin position="50"/>
        <end position="68"/>
    </location>
</feature>